<dbReference type="RefSeq" id="WP_256134835.1">
    <property type="nucleotide sequence ID" value="NZ_JANFYM010000067.1"/>
</dbReference>
<sequence>VTVGTVTDNGFGAPVNHGLRIFCATDDYMVVGTANPFSGTQLWRVRNTQYAVNLSAPEGGSASADLERA</sequence>
<name>A0AAW5JX34_BIFAD</name>
<organism evidence="1 2">
    <name type="scientific">Bifidobacterium adolescentis</name>
    <dbReference type="NCBI Taxonomy" id="1680"/>
    <lineage>
        <taxon>Bacteria</taxon>
        <taxon>Bacillati</taxon>
        <taxon>Actinomycetota</taxon>
        <taxon>Actinomycetes</taxon>
        <taxon>Bifidobacteriales</taxon>
        <taxon>Bifidobacteriaceae</taxon>
        <taxon>Bifidobacterium</taxon>
    </lineage>
</organism>
<proteinExistence type="predicted"/>
<dbReference type="Proteomes" id="UP001206013">
    <property type="component" value="Unassembled WGS sequence"/>
</dbReference>
<dbReference type="EMBL" id="JANFYM010000067">
    <property type="protein sequence ID" value="MCQ4794030.1"/>
    <property type="molecule type" value="Genomic_DNA"/>
</dbReference>
<comment type="caution">
    <text evidence="1">The sequence shown here is derived from an EMBL/GenBank/DDBJ whole genome shotgun (WGS) entry which is preliminary data.</text>
</comment>
<protein>
    <submittedName>
        <fullName evidence="1">Uncharacterized protein</fullName>
    </submittedName>
</protein>
<feature type="non-terminal residue" evidence="1">
    <location>
        <position position="69"/>
    </location>
</feature>
<accession>A0AAW5JX34</accession>
<gene>
    <name evidence="1" type="ORF">NE692_11310</name>
</gene>
<dbReference type="AlphaFoldDB" id="A0AAW5JX34"/>
<evidence type="ECO:0000313" key="1">
    <source>
        <dbReference type="EMBL" id="MCQ4794030.1"/>
    </source>
</evidence>
<evidence type="ECO:0000313" key="2">
    <source>
        <dbReference type="Proteomes" id="UP001206013"/>
    </source>
</evidence>
<reference evidence="1" key="1">
    <citation type="submission" date="2022-06" db="EMBL/GenBank/DDBJ databases">
        <title>Isolation of gut microbiota from human fecal samples.</title>
        <authorList>
            <person name="Pamer E.G."/>
            <person name="Barat B."/>
            <person name="Waligurski E."/>
            <person name="Medina S."/>
            <person name="Paddock L."/>
            <person name="Mostad J."/>
        </authorList>
    </citation>
    <scope>NUCLEOTIDE SEQUENCE</scope>
    <source>
        <strain evidence="1">SL.1.01</strain>
    </source>
</reference>
<feature type="non-terminal residue" evidence="1">
    <location>
        <position position="1"/>
    </location>
</feature>